<dbReference type="InterPro" id="IPR003711">
    <property type="entry name" value="CarD-like/TRCF_RID"/>
</dbReference>
<name>A0A2A8PPF9_BACCE</name>
<proteinExistence type="predicted"/>
<organism evidence="2 3">
    <name type="scientific">Bacillus cereus</name>
    <dbReference type="NCBI Taxonomy" id="1396"/>
    <lineage>
        <taxon>Bacteria</taxon>
        <taxon>Bacillati</taxon>
        <taxon>Bacillota</taxon>
        <taxon>Bacilli</taxon>
        <taxon>Bacillales</taxon>
        <taxon>Bacillaceae</taxon>
        <taxon>Bacillus</taxon>
        <taxon>Bacillus cereus group</taxon>
    </lineage>
</organism>
<dbReference type="InterPro" id="IPR036101">
    <property type="entry name" value="CarD-like/TRCF_RID_sf"/>
</dbReference>
<dbReference type="Pfam" id="PF21095">
    <property type="entry name" value="CarD_C"/>
    <property type="match status" value="1"/>
</dbReference>
<dbReference type="SMART" id="SM01058">
    <property type="entry name" value="CarD_TRCF"/>
    <property type="match status" value="1"/>
</dbReference>
<dbReference type="Proteomes" id="UP000220635">
    <property type="component" value="Unassembled WGS sequence"/>
</dbReference>
<evidence type="ECO:0000259" key="1">
    <source>
        <dbReference type="SMART" id="SM01058"/>
    </source>
</evidence>
<dbReference type="OrthoDB" id="9786074at2"/>
<reference evidence="2 3" key="1">
    <citation type="submission" date="2017-09" db="EMBL/GenBank/DDBJ databases">
        <title>Large-scale bioinformatics analysis of Bacillus genomes uncovers conserved roles of natural products in bacterial physiology.</title>
        <authorList>
            <consortium name="Agbiome Team Llc"/>
            <person name="Bleich R.M."/>
            <person name="Grubbs K.J."/>
            <person name="Santa Maria K.C."/>
            <person name="Allen S.E."/>
            <person name="Farag S."/>
            <person name="Shank E.A."/>
            <person name="Bowers A."/>
        </authorList>
    </citation>
    <scope>NUCLEOTIDE SEQUENCE [LARGE SCALE GENOMIC DNA]</scope>
    <source>
        <strain evidence="2 3">AFS010695</strain>
    </source>
</reference>
<dbReference type="AlphaFoldDB" id="A0A2A8PPF9"/>
<dbReference type="FunFam" id="2.40.10.170:FF:000008">
    <property type="entry name" value="Transcriptional regulator, CarD"/>
    <property type="match status" value="1"/>
</dbReference>
<comment type="caution">
    <text evidence="2">The sequence shown here is derived from an EMBL/GenBank/DDBJ whole genome shotgun (WGS) entry which is preliminary data.</text>
</comment>
<gene>
    <name evidence="2" type="ORF">CN425_25460</name>
</gene>
<dbReference type="PANTHER" id="PTHR38447:SF1">
    <property type="entry name" value="RNA POLYMERASE-BINDING TRANSCRIPTION FACTOR CARD"/>
    <property type="match status" value="1"/>
</dbReference>
<dbReference type="Gene3D" id="2.40.10.170">
    <property type="match status" value="1"/>
</dbReference>
<accession>A0A2A8PPF9</accession>
<dbReference type="Gene3D" id="1.20.58.1290">
    <property type="entry name" value="CarD-like, C-terminal domain"/>
    <property type="match status" value="1"/>
</dbReference>
<evidence type="ECO:0000313" key="2">
    <source>
        <dbReference type="EMBL" id="PEV96158.1"/>
    </source>
</evidence>
<evidence type="ECO:0000313" key="3">
    <source>
        <dbReference type="Proteomes" id="UP000220635"/>
    </source>
</evidence>
<dbReference type="SUPFAM" id="SSF141259">
    <property type="entry name" value="CarD-like"/>
    <property type="match status" value="1"/>
</dbReference>
<dbReference type="Pfam" id="PF02559">
    <property type="entry name" value="CarD_TRCF_RID"/>
    <property type="match status" value="1"/>
</dbReference>
<dbReference type="EMBL" id="NTWE01000059">
    <property type="protein sequence ID" value="PEV96158.1"/>
    <property type="molecule type" value="Genomic_DNA"/>
</dbReference>
<dbReference type="InterPro" id="IPR048792">
    <property type="entry name" value="CarD_C"/>
</dbReference>
<sequence>MEVDYMFQIGDNIVYPMHGAGIIEAIEEKEFSGKKQQYYVIKMSISNMQVMIPTGKILSSSIRPVTDILTLKRIIHIFQHGESDRLLPWKQRYKVNTDKIKTGEIQEGAEVVRDLMRMKKEKALNTSEKKMLDNAHEFLISELGLIKGITENQIKSFCEGSL</sequence>
<dbReference type="InterPro" id="IPR052531">
    <property type="entry name" value="CarD-like_regulator"/>
</dbReference>
<protein>
    <submittedName>
        <fullName evidence="2">CarD family transcriptional regulator</fullName>
    </submittedName>
</protein>
<dbReference type="FunFam" id="1.20.58.1290:FF:000002">
    <property type="entry name" value="Transcriptional regulator, CarD"/>
    <property type="match status" value="1"/>
</dbReference>
<dbReference type="GO" id="GO:0009303">
    <property type="term" value="P:rRNA transcription"/>
    <property type="evidence" value="ECO:0007669"/>
    <property type="project" value="TreeGrafter"/>
</dbReference>
<feature type="domain" description="CarD-like/TRCF RNAP-interacting" evidence="1">
    <location>
        <begin position="6"/>
        <end position="116"/>
    </location>
</feature>
<dbReference type="InterPro" id="IPR042215">
    <property type="entry name" value="CarD-like_C"/>
</dbReference>
<dbReference type="PANTHER" id="PTHR38447">
    <property type="entry name" value="TRANSCRIPTION FACTOR YDEB-RELATED"/>
    <property type="match status" value="1"/>
</dbReference>